<name>A0A226N224_CALSU</name>
<dbReference type="InterPro" id="IPR040027">
    <property type="entry name" value="C11orf91-like"/>
</dbReference>
<accession>A0A226N224</accession>
<keyword evidence="3" id="KW-1185">Reference proteome</keyword>
<comment type="caution">
    <text evidence="2">The sequence shown here is derived from an EMBL/GenBank/DDBJ whole genome shotgun (WGS) entry which is preliminary data.</text>
</comment>
<evidence type="ECO:0000313" key="2">
    <source>
        <dbReference type="EMBL" id="OXB61577.1"/>
    </source>
</evidence>
<protein>
    <submittedName>
        <fullName evidence="2">Uncharacterized protein</fullName>
    </submittedName>
</protein>
<proteinExistence type="predicted"/>
<evidence type="ECO:0000256" key="1">
    <source>
        <dbReference type="SAM" id="MobiDB-lite"/>
    </source>
</evidence>
<gene>
    <name evidence="2" type="ORF">ASZ78_001349</name>
</gene>
<feature type="compositionally biased region" description="Basic and acidic residues" evidence="1">
    <location>
        <begin position="111"/>
        <end position="126"/>
    </location>
</feature>
<dbReference type="PANTHER" id="PTHR36288">
    <property type="entry name" value="SIMILAR TO RIKEN CDNA A930018P22"/>
    <property type="match status" value="1"/>
</dbReference>
<sequence>MSGQPPRRPSYFPHFHDLPEPGGGPRRCPPPAGAPRWPAGLAAVPYEPLRFFSPPEESAARRVDEQQQLDEEICELGTRMKELELLNIIGEGFDKQQCACTRGGGRCASEGNERKEDASHERKAETEATAPSVMEMFPVAALQQSIF</sequence>
<dbReference type="PANTHER" id="PTHR36288:SF1">
    <property type="entry name" value="SIMILAR TO RIKEN CDNA A930018P22"/>
    <property type="match status" value="1"/>
</dbReference>
<dbReference type="Proteomes" id="UP000198323">
    <property type="component" value="Unassembled WGS sequence"/>
</dbReference>
<feature type="region of interest" description="Disordered" evidence="1">
    <location>
        <begin position="103"/>
        <end position="131"/>
    </location>
</feature>
<reference evidence="2 3" key="1">
    <citation type="submission" date="2016-07" db="EMBL/GenBank/DDBJ databases">
        <title>Disparate Historic Effective Population Sizes Predicted by Modern Levels of Genome Diversity for the Scaled Quail (Callipepla squamata) and the Northern Bobwhite (Colinus virginianus): Inferences from First and Second Generation Draft Genome Assemblies for Sympatric New World Quail.</title>
        <authorList>
            <person name="Oldeschulte D.L."/>
            <person name="Halley Y.A."/>
            <person name="Bhattarai E.K."/>
            <person name="Brashear W.A."/>
            <person name="Hill J."/>
            <person name="Metz R.P."/>
            <person name="Johnson C.D."/>
            <person name="Rollins D."/>
            <person name="Peterson M.J."/>
            <person name="Bickhart D.M."/>
            <person name="Decker J.E."/>
            <person name="Seabury C.M."/>
        </authorList>
    </citation>
    <scope>NUCLEOTIDE SEQUENCE [LARGE SCALE GENOMIC DNA]</scope>
    <source>
        <strain evidence="2 3">Texas</strain>
        <tissue evidence="2">Leg muscle</tissue>
    </source>
</reference>
<dbReference type="AlphaFoldDB" id="A0A226N224"/>
<dbReference type="EMBL" id="MCFN01000265">
    <property type="protein sequence ID" value="OXB61577.1"/>
    <property type="molecule type" value="Genomic_DNA"/>
</dbReference>
<dbReference type="Pfam" id="PF17669">
    <property type="entry name" value="DUF5529"/>
    <property type="match status" value="1"/>
</dbReference>
<evidence type="ECO:0000313" key="3">
    <source>
        <dbReference type="Proteomes" id="UP000198323"/>
    </source>
</evidence>
<dbReference type="OrthoDB" id="9938805at2759"/>
<feature type="region of interest" description="Disordered" evidence="1">
    <location>
        <begin position="1"/>
        <end position="35"/>
    </location>
</feature>
<organism evidence="2 3">
    <name type="scientific">Callipepla squamata</name>
    <name type="common">Scaled quail</name>
    <dbReference type="NCBI Taxonomy" id="9009"/>
    <lineage>
        <taxon>Eukaryota</taxon>
        <taxon>Metazoa</taxon>
        <taxon>Chordata</taxon>
        <taxon>Craniata</taxon>
        <taxon>Vertebrata</taxon>
        <taxon>Euteleostomi</taxon>
        <taxon>Archelosauria</taxon>
        <taxon>Archosauria</taxon>
        <taxon>Dinosauria</taxon>
        <taxon>Saurischia</taxon>
        <taxon>Theropoda</taxon>
        <taxon>Coelurosauria</taxon>
        <taxon>Aves</taxon>
        <taxon>Neognathae</taxon>
        <taxon>Galloanserae</taxon>
        <taxon>Galliformes</taxon>
        <taxon>Odontophoridae</taxon>
        <taxon>Callipepla</taxon>
    </lineage>
</organism>